<keyword evidence="7 19" id="KW-1003">Cell membrane</keyword>
<comment type="function">
    <text evidence="14 19">Joins adenosylcobinamide-GDP and alpha-ribazole to generate adenosylcobalamin (Ado-cobalamin). Also synthesizes adenosylcobalamin 5'-phosphate from adenosylcobinamide-GDP and alpha-ribazole 5'-phosphate.</text>
</comment>
<comment type="pathway">
    <text evidence="3 19">Cofactor biosynthesis; adenosylcobalamin biosynthesis; adenosylcobalamin from cob(II)yrinate a,c-diamide: step 7/7.</text>
</comment>
<keyword evidence="8 19" id="KW-0169">Cobalamin biosynthesis</keyword>
<keyword evidence="11 19" id="KW-0460">Magnesium</keyword>
<comment type="cofactor">
    <cofactor evidence="1 19">
        <name>Mg(2+)</name>
        <dbReference type="ChEBI" id="CHEBI:18420"/>
    </cofactor>
</comment>
<comment type="catalytic activity">
    <reaction evidence="17 19">
        <text>alpha-ribazole + adenosylcob(III)inamide-GDP = adenosylcob(III)alamin + GMP + H(+)</text>
        <dbReference type="Rhea" id="RHEA:16049"/>
        <dbReference type="ChEBI" id="CHEBI:10329"/>
        <dbReference type="ChEBI" id="CHEBI:15378"/>
        <dbReference type="ChEBI" id="CHEBI:18408"/>
        <dbReference type="ChEBI" id="CHEBI:58115"/>
        <dbReference type="ChEBI" id="CHEBI:60487"/>
        <dbReference type="EC" id="2.7.8.26"/>
    </reaction>
</comment>
<keyword evidence="21" id="KW-1185">Reference proteome</keyword>
<accession>A0ABS1DB48</accession>
<feature type="transmembrane region" description="Helical" evidence="19">
    <location>
        <begin position="138"/>
        <end position="156"/>
    </location>
</feature>
<evidence type="ECO:0000256" key="3">
    <source>
        <dbReference type="ARBA" id="ARBA00004663"/>
    </source>
</evidence>
<feature type="transmembrane region" description="Helical" evidence="19">
    <location>
        <begin position="35"/>
        <end position="56"/>
    </location>
</feature>
<evidence type="ECO:0000256" key="18">
    <source>
        <dbReference type="ARBA" id="ARBA00049504"/>
    </source>
</evidence>
<evidence type="ECO:0000256" key="16">
    <source>
        <dbReference type="ARBA" id="ARBA00032853"/>
    </source>
</evidence>
<evidence type="ECO:0000256" key="1">
    <source>
        <dbReference type="ARBA" id="ARBA00001946"/>
    </source>
</evidence>
<keyword evidence="9 19" id="KW-0808">Transferase</keyword>
<evidence type="ECO:0000256" key="19">
    <source>
        <dbReference type="HAMAP-Rule" id="MF_00719"/>
    </source>
</evidence>
<dbReference type="EC" id="2.7.8.26" evidence="5 19"/>
<dbReference type="HAMAP" id="MF_00719">
    <property type="entry name" value="CobS"/>
    <property type="match status" value="1"/>
</dbReference>
<organism evidence="20 21">
    <name type="scientific">Rhodovibrio sodomensis</name>
    <dbReference type="NCBI Taxonomy" id="1088"/>
    <lineage>
        <taxon>Bacteria</taxon>
        <taxon>Pseudomonadati</taxon>
        <taxon>Pseudomonadota</taxon>
        <taxon>Alphaproteobacteria</taxon>
        <taxon>Rhodospirillales</taxon>
        <taxon>Rhodovibrionaceae</taxon>
        <taxon>Rhodovibrio</taxon>
    </lineage>
</organism>
<comment type="caution">
    <text evidence="20">The sequence shown here is derived from an EMBL/GenBank/DDBJ whole genome shotgun (WGS) entry which is preliminary data.</text>
</comment>
<protein>
    <recommendedName>
        <fullName evidence="6 19">Adenosylcobinamide-GDP ribazoletransferase</fullName>
        <ecNumber evidence="5 19">2.7.8.26</ecNumber>
    </recommendedName>
    <alternativeName>
        <fullName evidence="16 19">Cobalamin synthase</fullName>
    </alternativeName>
    <alternativeName>
        <fullName evidence="15 19">Cobalamin-5'-phosphate synthase</fullName>
    </alternativeName>
</protein>
<sequence length="259" mass="25309">MARACVFLTRLPIRWPDAAPGEPDGMAALARALRCAPLVGALVGAAGAATLALAVALGVPPLAAAGLALAATFAITGGLHEDGLADVADGFGGGQDAARKLAIMRDSYVGSYGVAAIACSLLLRAGALATLAALPGGALALIGAHALGRAAMLPVMRALQPARADGLGHGAGRPTRSAAATALALGALLAWLTLGPRTGTAALVLAAALTALVARLAARQVRGYTGDVLGAVEQTVETAVLLAAASLLAPAGPPFVEIF</sequence>
<feature type="transmembrane region" description="Helical" evidence="19">
    <location>
        <begin position="177"/>
        <end position="194"/>
    </location>
</feature>
<keyword evidence="10 19" id="KW-0812">Transmembrane</keyword>
<feature type="transmembrane region" description="Helical" evidence="19">
    <location>
        <begin position="62"/>
        <end position="79"/>
    </location>
</feature>
<feature type="transmembrane region" description="Helical" evidence="19">
    <location>
        <begin position="200"/>
        <end position="218"/>
    </location>
</feature>
<dbReference type="Proteomes" id="UP001296873">
    <property type="component" value="Unassembled WGS sequence"/>
</dbReference>
<proteinExistence type="inferred from homology"/>
<dbReference type="InterPro" id="IPR003805">
    <property type="entry name" value="CobS"/>
</dbReference>
<evidence type="ECO:0000256" key="8">
    <source>
        <dbReference type="ARBA" id="ARBA00022573"/>
    </source>
</evidence>
<evidence type="ECO:0000256" key="10">
    <source>
        <dbReference type="ARBA" id="ARBA00022692"/>
    </source>
</evidence>
<evidence type="ECO:0000256" key="17">
    <source>
        <dbReference type="ARBA" id="ARBA00048623"/>
    </source>
</evidence>
<evidence type="ECO:0000256" key="13">
    <source>
        <dbReference type="ARBA" id="ARBA00023136"/>
    </source>
</evidence>
<keyword evidence="13 19" id="KW-0472">Membrane</keyword>
<evidence type="ECO:0000256" key="12">
    <source>
        <dbReference type="ARBA" id="ARBA00022989"/>
    </source>
</evidence>
<evidence type="ECO:0000256" key="15">
    <source>
        <dbReference type="ARBA" id="ARBA00032605"/>
    </source>
</evidence>
<evidence type="ECO:0000313" key="20">
    <source>
        <dbReference type="EMBL" id="MBK1667677.1"/>
    </source>
</evidence>
<dbReference type="Pfam" id="PF02654">
    <property type="entry name" value="CobS"/>
    <property type="match status" value="1"/>
</dbReference>
<evidence type="ECO:0000256" key="14">
    <source>
        <dbReference type="ARBA" id="ARBA00025228"/>
    </source>
</evidence>
<evidence type="ECO:0000256" key="7">
    <source>
        <dbReference type="ARBA" id="ARBA00022475"/>
    </source>
</evidence>
<comment type="catalytic activity">
    <reaction evidence="18 19">
        <text>alpha-ribazole 5'-phosphate + adenosylcob(III)inamide-GDP = adenosylcob(III)alamin 5'-phosphate + GMP + H(+)</text>
        <dbReference type="Rhea" id="RHEA:23560"/>
        <dbReference type="ChEBI" id="CHEBI:15378"/>
        <dbReference type="ChEBI" id="CHEBI:57918"/>
        <dbReference type="ChEBI" id="CHEBI:58115"/>
        <dbReference type="ChEBI" id="CHEBI:60487"/>
        <dbReference type="ChEBI" id="CHEBI:60493"/>
        <dbReference type="EC" id="2.7.8.26"/>
    </reaction>
</comment>
<evidence type="ECO:0000256" key="4">
    <source>
        <dbReference type="ARBA" id="ARBA00010561"/>
    </source>
</evidence>
<dbReference type="EMBL" id="NRRL01000010">
    <property type="protein sequence ID" value="MBK1667677.1"/>
    <property type="molecule type" value="Genomic_DNA"/>
</dbReference>
<dbReference type="NCBIfam" id="TIGR00317">
    <property type="entry name" value="cobS"/>
    <property type="match status" value="1"/>
</dbReference>
<reference evidence="20 21" key="1">
    <citation type="journal article" date="2020" name="Microorganisms">
        <title>Osmotic Adaptation and Compatible Solute Biosynthesis of Phototrophic Bacteria as Revealed from Genome Analyses.</title>
        <authorList>
            <person name="Imhoff J.F."/>
            <person name="Rahn T."/>
            <person name="Kunzel S."/>
            <person name="Keller A."/>
            <person name="Neulinger S.C."/>
        </authorList>
    </citation>
    <scope>NUCLEOTIDE SEQUENCE [LARGE SCALE GENOMIC DNA]</scope>
    <source>
        <strain evidence="20 21">DSM 9895</strain>
    </source>
</reference>
<keyword evidence="12 19" id="KW-1133">Transmembrane helix</keyword>
<comment type="similarity">
    <text evidence="4 19">Belongs to the CobS family.</text>
</comment>
<name>A0ABS1DB48_9PROT</name>
<evidence type="ECO:0000256" key="9">
    <source>
        <dbReference type="ARBA" id="ARBA00022679"/>
    </source>
</evidence>
<dbReference type="PANTHER" id="PTHR34148:SF1">
    <property type="entry name" value="ADENOSYLCOBINAMIDE-GDP RIBAZOLETRANSFERASE"/>
    <property type="match status" value="1"/>
</dbReference>
<evidence type="ECO:0000256" key="11">
    <source>
        <dbReference type="ARBA" id="ARBA00022842"/>
    </source>
</evidence>
<evidence type="ECO:0000256" key="6">
    <source>
        <dbReference type="ARBA" id="ARBA00015850"/>
    </source>
</evidence>
<evidence type="ECO:0000313" key="21">
    <source>
        <dbReference type="Proteomes" id="UP001296873"/>
    </source>
</evidence>
<evidence type="ECO:0000256" key="2">
    <source>
        <dbReference type="ARBA" id="ARBA00004651"/>
    </source>
</evidence>
<dbReference type="PANTHER" id="PTHR34148">
    <property type="entry name" value="ADENOSYLCOBINAMIDE-GDP RIBAZOLETRANSFERASE"/>
    <property type="match status" value="1"/>
</dbReference>
<feature type="transmembrane region" description="Helical" evidence="19">
    <location>
        <begin position="109"/>
        <end position="132"/>
    </location>
</feature>
<gene>
    <name evidence="19 20" type="primary">cobS</name>
    <name evidence="20" type="ORF">CKO28_06470</name>
</gene>
<comment type="subcellular location">
    <subcellularLocation>
        <location evidence="2 19">Cell membrane</location>
        <topology evidence="2 19">Multi-pass membrane protein</topology>
    </subcellularLocation>
</comment>
<evidence type="ECO:0000256" key="5">
    <source>
        <dbReference type="ARBA" id="ARBA00013200"/>
    </source>
</evidence>